<evidence type="ECO:0000313" key="2">
    <source>
        <dbReference type="Proteomes" id="UP000029109"/>
    </source>
</evidence>
<sequence length="70" mass="7649">MKETFIVVAGLIATILLATDAHGDIELNVDGNGPIRRVSAVNVKIDVRLELDVVIFSRNGVYLGKILRVF</sequence>
<gene>
    <name evidence="1" type="ORF">BPULL_2078</name>
</gene>
<protein>
    <submittedName>
        <fullName evidence="1">Uncharacterized protein</fullName>
    </submittedName>
</protein>
<dbReference type="EMBL" id="JGZJ01000008">
    <property type="protein sequence ID" value="KFI82681.1"/>
    <property type="molecule type" value="Genomic_DNA"/>
</dbReference>
<proteinExistence type="predicted"/>
<dbReference type="Proteomes" id="UP000029109">
    <property type="component" value="Unassembled WGS sequence"/>
</dbReference>
<evidence type="ECO:0000313" key="1">
    <source>
        <dbReference type="EMBL" id="KFI82681.1"/>
    </source>
</evidence>
<organism evidence="1 2">
    <name type="scientific">Bifidobacterium pullorum</name>
    <dbReference type="NCBI Taxonomy" id="78448"/>
    <lineage>
        <taxon>Bacteria</taxon>
        <taxon>Bacillati</taxon>
        <taxon>Actinomycetota</taxon>
        <taxon>Actinomycetes</taxon>
        <taxon>Bifidobacteriales</taxon>
        <taxon>Bifidobacteriaceae</taxon>
        <taxon>Bifidobacterium</taxon>
    </lineage>
</organism>
<comment type="caution">
    <text evidence="1">The sequence shown here is derived from an EMBL/GenBank/DDBJ whole genome shotgun (WGS) entry which is preliminary data.</text>
</comment>
<reference evidence="1 2" key="1">
    <citation type="submission" date="2014-03" db="EMBL/GenBank/DDBJ databases">
        <title>Genomics of Bifidobacteria.</title>
        <authorList>
            <person name="Ventura M."/>
            <person name="Milani C."/>
            <person name="Lugli G.A."/>
        </authorList>
    </citation>
    <scope>NUCLEOTIDE SEQUENCE [LARGE SCALE GENOMIC DNA]</scope>
    <source>
        <strain evidence="1 2">LMG 21816</strain>
    </source>
</reference>
<dbReference type="AlphaFoldDB" id="A0A7V8HQ46"/>
<name>A0A7V8HQ46_9BIFI</name>
<accession>A0A7V8HQ46</accession>